<accession>A0A4Y4DXJ0</accession>
<dbReference type="EMBL" id="BJNZ01000001">
    <property type="protein sequence ID" value="GED08265.1"/>
    <property type="molecule type" value="Genomic_DNA"/>
</dbReference>
<dbReference type="AlphaFoldDB" id="A0A4Y4DXJ0"/>
<feature type="region of interest" description="Disordered" evidence="1">
    <location>
        <begin position="87"/>
        <end position="111"/>
    </location>
</feature>
<feature type="transmembrane region" description="Helical" evidence="2">
    <location>
        <begin position="334"/>
        <end position="357"/>
    </location>
</feature>
<evidence type="ECO:0000313" key="3">
    <source>
        <dbReference type="EMBL" id="GED08265.1"/>
    </source>
</evidence>
<feature type="compositionally biased region" description="Basic and acidic residues" evidence="1">
    <location>
        <begin position="406"/>
        <end position="439"/>
    </location>
</feature>
<name>A0A4Y4DXJ0_CELCE</name>
<evidence type="ECO:0000256" key="2">
    <source>
        <dbReference type="SAM" id="Phobius"/>
    </source>
</evidence>
<feature type="region of interest" description="Disordered" evidence="1">
    <location>
        <begin position="368"/>
        <end position="474"/>
    </location>
</feature>
<evidence type="ECO:0000256" key="1">
    <source>
        <dbReference type="SAM" id="MobiDB-lite"/>
    </source>
</evidence>
<feature type="compositionally biased region" description="Low complexity" evidence="1">
    <location>
        <begin position="298"/>
        <end position="319"/>
    </location>
</feature>
<feature type="region of interest" description="Disordered" evidence="1">
    <location>
        <begin position="292"/>
        <end position="329"/>
    </location>
</feature>
<gene>
    <name evidence="3" type="ORF">CCE02nite_02640</name>
</gene>
<protein>
    <submittedName>
        <fullName evidence="3">Uncharacterized protein</fullName>
    </submittedName>
</protein>
<keyword evidence="2" id="KW-0472">Membrane</keyword>
<feature type="compositionally biased region" description="Low complexity" evidence="1">
    <location>
        <begin position="463"/>
        <end position="474"/>
    </location>
</feature>
<dbReference type="Proteomes" id="UP000316659">
    <property type="component" value="Unassembled WGS sequence"/>
</dbReference>
<feature type="compositionally biased region" description="Basic and acidic residues" evidence="1">
    <location>
        <begin position="378"/>
        <end position="398"/>
    </location>
</feature>
<reference evidence="3 4" key="1">
    <citation type="submission" date="2019-06" db="EMBL/GenBank/DDBJ databases">
        <title>Whole genome shotgun sequence of Cellulosimicrobium cellulans NBRC 15516.</title>
        <authorList>
            <person name="Hosoyama A."/>
            <person name="Uohara A."/>
            <person name="Ohji S."/>
            <person name="Ichikawa N."/>
        </authorList>
    </citation>
    <scope>NUCLEOTIDE SEQUENCE [LARGE SCALE GENOMIC DNA]</scope>
    <source>
        <strain evidence="3 4">NBRC 15516</strain>
    </source>
</reference>
<keyword evidence="2" id="KW-1133">Transmembrane helix</keyword>
<comment type="caution">
    <text evidence="3">The sequence shown here is derived from an EMBL/GenBank/DDBJ whole genome shotgun (WGS) entry which is preliminary data.</text>
</comment>
<keyword evidence="2" id="KW-0812">Transmembrane</keyword>
<evidence type="ECO:0000313" key="4">
    <source>
        <dbReference type="Proteomes" id="UP000316659"/>
    </source>
</evidence>
<organism evidence="3 4">
    <name type="scientific">Cellulosimicrobium cellulans</name>
    <name type="common">Arthrobacter luteus</name>
    <dbReference type="NCBI Taxonomy" id="1710"/>
    <lineage>
        <taxon>Bacteria</taxon>
        <taxon>Bacillati</taxon>
        <taxon>Actinomycetota</taxon>
        <taxon>Actinomycetes</taxon>
        <taxon>Micrococcales</taxon>
        <taxon>Promicromonosporaceae</taxon>
        <taxon>Cellulosimicrobium</taxon>
    </lineage>
</organism>
<feature type="region of interest" description="Disordered" evidence="1">
    <location>
        <begin position="179"/>
        <end position="201"/>
    </location>
</feature>
<feature type="compositionally biased region" description="Gly residues" evidence="1">
    <location>
        <begin position="445"/>
        <end position="462"/>
    </location>
</feature>
<feature type="region of interest" description="Disordered" evidence="1">
    <location>
        <begin position="52"/>
        <end position="74"/>
    </location>
</feature>
<sequence>MGWLAYIVLGLVARRVHEDAFARGRAARDGPAGFGRDGPQRRLVDEEHAHLRVGGRSPPGRELGRLAGLRPFYQRPPTSRRRFVPVATTPLLFPSKPEPRRDPASPSTVRRTLPKEDPMAVRFVPPPGWPVPEGFTPTTDWHPDPSWPAPPPGWVFWEDAATSGSPVPVPLPDAPVLRTTEPLPSGAGTPTRRSLRARSSGATPAVGATSVVGAAPVVGAPGTGPGVDATHVATLAPVATGAVDDHPVAGSTMILPALGALLDDPAVRPAVAGAAPTVSAGTARSGVVPVGPSPAAAPPRATAVPARASGGVGPLALPGADDDEDAAPDRGRRWLVPTAVGLAGVALGLLVGIGLTLSAQGEAQREKAEAQRVQSEVAAEREQLESERADLEAQRAELDAATTQLTEREAAITKAEEDAAKRSQELDDRQKQQDERDQQNRPGPGNDGNGNNGNGNGNGGNADDGSWDWGDWGW</sequence>
<proteinExistence type="predicted"/>